<dbReference type="PROSITE" id="PS51464">
    <property type="entry name" value="SIS"/>
    <property type="match status" value="1"/>
</dbReference>
<comment type="pathway">
    <text evidence="12">Amino-sugar metabolism; N-acetylmuramate degradation.</text>
</comment>
<evidence type="ECO:0000256" key="11">
    <source>
        <dbReference type="ARBA" id="ARBA00084049"/>
    </source>
</evidence>
<keyword evidence="3 12" id="KW-0119">Carbohydrate metabolism</keyword>
<gene>
    <name evidence="12 15" type="primary">murQ</name>
    <name evidence="15" type="ORF">FPZ11_09035</name>
</gene>
<evidence type="ECO:0000256" key="6">
    <source>
        <dbReference type="ARBA" id="ARBA00060672"/>
    </source>
</evidence>
<keyword evidence="2 12" id="KW-0456">Lyase</keyword>
<dbReference type="NCBIfam" id="NF003915">
    <property type="entry name" value="PRK05441.1"/>
    <property type="match status" value="1"/>
</dbReference>
<dbReference type="GO" id="GO:0097367">
    <property type="term" value="F:carbohydrate derivative binding"/>
    <property type="evidence" value="ECO:0007669"/>
    <property type="project" value="InterPro"/>
</dbReference>
<dbReference type="InterPro" id="IPR005486">
    <property type="entry name" value="Glucokinase_regulatory_CS"/>
</dbReference>
<dbReference type="EMBL" id="CP042305">
    <property type="protein sequence ID" value="QDZ14885.1"/>
    <property type="molecule type" value="Genomic_DNA"/>
</dbReference>
<protein>
    <recommendedName>
        <fullName evidence="9 12">N-acetylmuramic acid 6-phosphate etherase</fullName>
        <shortName evidence="12">MurNAc-6-P etherase</shortName>
        <ecNumber evidence="8 12">4.2.1.126</ecNumber>
    </recommendedName>
    <alternativeName>
        <fullName evidence="11 12">N-acetylmuramic acid 6-phosphate hydrolase</fullName>
    </alternativeName>
    <alternativeName>
        <fullName evidence="10 12">N-acetylmuramic acid 6-phosphate lyase</fullName>
    </alternativeName>
</protein>
<dbReference type="NCBIfam" id="TIGR00274">
    <property type="entry name" value="N-acetylmuramic acid 6-phosphate etherase"/>
    <property type="match status" value="1"/>
</dbReference>
<organism evidence="15 16">
    <name type="scientific">Humibacter ginsenosidimutans</name>
    <dbReference type="NCBI Taxonomy" id="2599293"/>
    <lineage>
        <taxon>Bacteria</taxon>
        <taxon>Bacillati</taxon>
        <taxon>Actinomycetota</taxon>
        <taxon>Actinomycetes</taxon>
        <taxon>Micrococcales</taxon>
        <taxon>Microbacteriaceae</taxon>
        <taxon>Humibacter</taxon>
    </lineage>
</organism>
<dbReference type="FunFam" id="3.40.50.10490:FF:000014">
    <property type="entry name" value="N-acetylmuramic acid 6-phosphate etherase"/>
    <property type="match status" value="1"/>
</dbReference>
<dbReference type="GO" id="GO:0097173">
    <property type="term" value="P:N-acetylmuramic acid catabolic process"/>
    <property type="evidence" value="ECO:0007669"/>
    <property type="project" value="UniProtKB-UniPathway"/>
</dbReference>
<comment type="subunit">
    <text evidence="1 12">Homodimer.</text>
</comment>
<feature type="active site" description="Proton donor" evidence="12">
    <location>
        <position position="97"/>
    </location>
</feature>
<comment type="similarity">
    <text evidence="7 12">Belongs to the GCKR-like family. MurNAc-6-P etherase subfamily.</text>
</comment>
<feature type="domain" description="SIS" evidence="14">
    <location>
        <begin position="69"/>
        <end position="232"/>
    </location>
</feature>
<dbReference type="InterPro" id="IPR040190">
    <property type="entry name" value="MURQ/GCKR"/>
</dbReference>
<evidence type="ECO:0000256" key="9">
    <source>
        <dbReference type="ARBA" id="ARBA00070061"/>
    </source>
</evidence>
<comment type="pathway">
    <text evidence="6">Cell wall biogenesis.</text>
</comment>
<evidence type="ECO:0000256" key="2">
    <source>
        <dbReference type="ARBA" id="ARBA00023239"/>
    </source>
</evidence>
<reference evidence="15 16" key="1">
    <citation type="submission" date="2019-07" db="EMBL/GenBank/DDBJ databases">
        <title>Full genome sequence of Humibacter sp. WJ7-1.</title>
        <authorList>
            <person name="Im W.-T."/>
        </authorList>
    </citation>
    <scope>NUCLEOTIDE SEQUENCE [LARGE SCALE GENOMIC DNA]</scope>
    <source>
        <strain evidence="15 16">WJ7-1</strain>
    </source>
</reference>
<dbReference type="GO" id="GO:0016803">
    <property type="term" value="F:ether hydrolase activity"/>
    <property type="evidence" value="ECO:0007669"/>
    <property type="project" value="TreeGrafter"/>
</dbReference>
<accession>A0A5B8M4Z2</accession>
<evidence type="ECO:0000256" key="10">
    <source>
        <dbReference type="ARBA" id="ARBA00077905"/>
    </source>
</evidence>
<comment type="catalytic activity">
    <reaction evidence="4 12">
        <text>N-acetyl-D-muramate 6-phosphate + H2O = N-acetyl-D-glucosamine 6-phosphate + (R)-lactate</text>
        <dbReference type="Rhea" id="RHEA:26410"/>
        <dbReference type="ChEBI" id="CHEBI:15377"/>
        <dbReference type="ChEBI" id="CHEBI:16004"/>
        <dbReference type="ChEBI" id="CHEBI:57513"/>
        <dbReference type="ChEBI" id="CHEBI:58722"/>
        <dbReference type="EC" id="4.2.1.126"/>
    </reaction>
</comment>
<evidence type="ECO:0000256" key="4">
    <source>
        <dbReference type="ARBA" id="ARBA00051747"/>
    </source>
</evidence>
<evidence type="ECO:0000256" key="7">
    <source>
        <dbReference type="ARBA" id="ARBA00061234"/>
    </source>
</evidence>
<dbReference type="FunFam" id="1.10.8.1080:FF:000001">
    <property type="entry name" value="N-acetylmuramic acid 6-phosphate etherase"/>
    <property type="match status" value="1"/>
</dbReference>
<dbReference type="PROSITE" id="PS01272">
    <property type="entry name" value="GCKR"/>
    <property type="match status" value="1"/>
</dbReference>
<dbReference type="CDD" id="cd05007">
    <property type="entry name" value="SIS_Etherase"/>
    <property type="match status" value="1"/>
</dbReference>
<feature type="region of interest" description="Disordered" evidence="13">
    <location>
        <begin position="1"/>
        <end position="25"/>
    </location>
</feature>
<dbReference type="OrthoDB" id="9813395at2"/>
<dbReference type="Pfam" id="PF22645">
    <property type="entry name" value="GKRP_SIS_N"/>
    <property type="match status" value="1"/>
</dbReference>
<dbReference type="PANTHER" id="PTHR10088:SF4">
    <property type="entry name" value="GLUCOKINASE REGULATORY PROTEIN"/>
    <property type="match status" value="1"/>
</dbReference>
<dbReference type="KEGG" id="huw:FPZ11_09035"/>
<proteinExistence type="inferred from homology"/>
<dbReference type="GO" id="GO:0046348">
    <property type="term" value="P:amino sugar catabolic process"/>
    <property type="evidence" value="ECO:0007669"/>
    <property type="project" value="InterPro"/>
</dbReference>
<dbReference type="InterPro" id="IPR046348">
    <property type="entry name" value="SIS_dom_sf"/>
</dbReference>
<evidence type="ECO:0000256" key="12">
    <source>
        <dbReference type="HAMAP-Rule" id="MF_00068"/>
    </source>
</evidence>
<dbReference type="Proteomes" id="UP000320216">
    <property type="component" value="Chromosome"/>
</dbReference>
<dbReference type="InterPro" id="IPR005488">
    <property type="entry name" value="Etherase_MurQ"/>
</dbReference>
<dbReference type="Gene3D" id="3.40.50.10490">
    <property type="entry name" value="Glucose-6-phosphate isomerase like protein, domain 1"/>
    <property type="match status" value="1"/>
</dbReference>
<feature type="active site" evidence="12">
    <location>
        <position position="128"/>
    </location>
</feature>
<dbReference type="NCBIfam" id="NF009222">
    <property type="entry name" value="PRK12570.1"/>
    <property type="match status" value="1"/>
</dbReference>
<evidence type="ECO:0000256" key="8">
    <source>
        <dbReference type="ARBA" id="ARBA00067056"/>
    </source>
</evidence>
<evidence type="ECO:0000256" key="13">
    <source>
        <dbReference type="SAM" id="MobiDB-lite"/>
    </source>
</evidence>
<comment type="function">
    <text evidence="12">Specifically catalyzes the cleavage of the D-lactyl ether substituent of MurNAc 6-phosphate, producing GlcNAc 6-phosphate and D-lactate.</text>
</comment>
<dbReference type="PANTHER" id="PTHR10088">
    <property type="entry name" value="GLUCOKINASE REGULATORY PROTEIN"/>
    <property type="match status" value="1"/>
</dbReference>
<evidence type="ECO:0000313" key="16">
    <source>
        <dbReference type="Proteomes" id="UP000320216"/>
    </source>
</evidence>
<comment type="pathway">
    <text evidence="5">Amino-sugar metabolism; 1,6-anhydro-N-acetylmuramate degradation.</text>
</comment>
<evidence type="ECO:0000256" key="3">
    <source>
        <dbReference type="ARBA" id="ARBA00023277"/>
    </source>
</evidence>
<evidence type="ECO:0000256" key="5">
    <source>
        <dbReference type="ARBA" id="ARBA00060595"/>
    </source>
</evidence>
<evidence type="ECO:0000256" key="1">
    <source>
        <dbReference type="ARBA" id="ARBA00011738"/>
    </source>
</evidence>
<evidence type="ECO:0000259" key="14">
    <source>
        <dbReference type="PROSITE" id="PS51464"/>
    </source>
</evidence>
<dbReference type="GO" id="GO:0009254">
    <property type="term" value="P:peptidoglycan turnover"/>
    <property type="evidence" value="ECO:0007669"/>
    <property type="project" value="TreeGrafter"/>
</dbReference>
<comment type="miscellaneous">
    <text evidence="12">A lyase-type mechanism (elimination/hydration) is suggested for the cleavage of the lactyl ether bond of MurNAc 6-phosphate, with the formation of an alpha,beta-unsaturated aldehyde intermediate with (E)-stereochemistry, followed by the syn addition of water to give product.</text>
</comment>
<dbReference type="GO" id="GO:0016835">
    <property type="term" value="F:carbon-oxygen lyase activity"/>
    <property type="evidence" value="ECO:0007669"/>
    <property type="project" value="UniProtKB-UniRule"/>
</dbReference>
<dbReference type="InterPro" id="IPR001347">
    <property type="entry name" value="SIS_dom"/>
</dbReference>
<sequence length="313" mass="31833">MTEPTGDDPRDALRTSLGSFSTEGVNPATTDLDLLPLDEQVALMCAENAVVPDAVTAQAPQIAAAIELTVAGMREGGRIVYVGAGTPGRLGVLDASEIPPTYGMDPSRVVGVISGGDTAIRTAVENAEDDDVAGAAAMDELAISGNDTVIGISASGRTPYVLGALNRARERGAATVGFACNTGSPIGAASDVAIETVVGPEVVTGSTRLKAGTAQKLVLNTISTLTMVRLGKVYGNLMVDVRATNEKLRARSERIVMLATGTDAVTAASALAAVDGWVKAAILVVVTGLAGDEAVRLLHEHDGMLREAVAAAS</sequence>
<dbReference type="EC" id="4.2.1.126" evidence="8 12"/>
<keyword evidence="16" id="KW-1185">Reference proteome</keyword>
<dbReference type="Gene3D" id="1.10.8.1080">
    <property type="match status" value="1"/>
</dbReference>
<feature type="compositionally biased region" description="Polar residues" evidence="13">
    <location>
        <begin position="16"/>
        <end position="25"/>
    </location>
</feature>
<dbReference type="AlphaFoldDB" id="A0A5B8M4Z2"/>
<name>A0A5B8M4Z2_9MICO</name>
<evidence type="ECO:0000313" key="15">
    <source>
        <dbReference type="EMBL" id="QDZ14885.1"/>
    </source>
</evidence>
<dbReference type="SUPFAM" id="SSF53697">
    <property type="entry name" value="SIS domain"/>
    <property type="match status" value="1"/>
</dbReference>
<dbReference type="HAMAP" id="MF_00068">
    <property type="entry name" value="MurQ"/>
    <property type="match status" value="1"/>
</dbReference>
<dbReference type="UniPathway" id="UPA00342"/>
<dbReference type="RefSeq" id="WP_146320194.1">
    <property type="nucleotide sequence ID" value="NZ_CP042305.1"/>
</dbReference>